<name>A0A5C0B6F9_9BURK</name>
<dbReference type="EMBL" id="CP043046">
    <property type="protein sequence ID" value="QEI08501.1"/>
    <property type="molecule type" value="Genomic_DNA"/>
</dbReference>
<accession>A0A5C0B6F9</accession>
<sequence>MSDMPNVPDILVVGGGIVGLSIAYGAARQGAQVAVLDESELEADPSHSNSSLIWVQGKAAGGPAQARWRRESVRQWSRFDRALCDEAGIGPLLQQPGGFFFCFSDEDLQRRGQLMQALQDSVDGDYPFEMLDRQSLKARLPEIGPEVVGASFTAMDGQVDPAELLRALRICCQQRGVVIHQDQHVGSIRHLQGTFQLRTATSVWRARKIVLAAGLDNRRLAAHVGMLMPVFRQRGGRVLLSQPIAPFLPYPTNTVRQFNDGSICFGDAVEDAGLAGASLDSMGEMVLQGLRTFPHLGRVHLTHSWQAPRIGAPDGSPVWQASQRCPGAYVVTGESSVTLAAAHAMRLAPWIVDRSLSDTQEVTVGDAVLDAGLVTQSMAPTVPFLTLDKTTRTVFPVLP</sequence>
<dbReference type="GO" id="GO:0005737">
    <property type="term" value="C:cytoplasm"/>
    <property type="evidence" value="ECO:0007669"/>
    <property type="project" value="TreeGrafter"/>
</dbReference>
<reference evidence="3 4" key="1">
    <citation type="submission" date="2019-08" db="EMBL/GenBank/DDBJ databases">
        <title>Amphibian skin-associated Pigmentiphaga: genome sequence and occurrence across geography and hosts.</title>
        <authorList>
            <person name="Bletz M.C."/>
            <person name="Bunk B."/>
            <person name="Sproeer C."/>
            <person name="Biwer P."/>
            <person name="Reiter S."/>
            <person name="Rabemananjara F.C.E."/>
            <person name="Schulz S."/>
            <person name="Overmann J."/>
            <person name="Vences M."/>
        </authorList>
    </citation>
    <scope>NUCLEOTIDE SEQUENCE [LARGE SCALE GENOMIC DNA]</scope>
    <source>
        <strain evidence="3 4">Mada1488</strain>
    </source>
</reference>
<evidence type="ECO:0000259" key="2">
    <source>
        <dbReference type="Pfam" id="PF01266"/>
    </source>
</evidence>
<dbReference type="AlphaFoldDB" id="A0A5C0B6F9"/>
<dbReference type="Proteomes" id="UP000325161">
    <property type="component" value="Chromosome"/>
</dbReference>
<keyword evidence="1" id="KW-0560">Oxidoreductase</keyword>
<dbReference type="PANTHER" id="PTHR13847:SF287">
    <property type="entry name" value="FAD-DEPENDENT OXIDOREDUCTASE DOMAIN-CONTAINING PROTEIN 1"/>
    <property type="match status" value="1"/>
</dbReference>
<dbReference type="OrthoDB" id="9805337at2"/>
<protein>
    <submittedName>
        <fullName evidence="3">FAD-binding oxidoreductase</fullName>
    </submittedName>
</protein>
<evidence type="ECO:0000256" key="1">
    <source>
        <dbReference type="ARBA" id="ARBA00023002"/>
    </source>
</evidence>
<dbReference type="InterPro" id="IPR006076">
    <property type="entry name" value="FAD-dep_OxRdtase"/>
</dbReference>
<dbReference type="KEGG" id="pacr:FXN63_23680"/>
<dbReference type="InterPro" id="IPR036188">
    <property type="entry name" value="FAD/NAD-bd_sf"/>
</dbReference>
<organism evidence="3 4">
    <name type="scientific">Pigmentiphaga aceris</name>
    <dbReference type="NCBI Taxonomy" id="1940612"/>
    <lineage>
        <taxon>Bacteria</taxon>
        <taxon>Pseudomonadati</taxon>
        <taxon>Pseudomonadota</taxon>
        <taxon>Betaproteobacteria</taxon>
        <taxon>Burkholderiales</taxon>
        <taxon>Alcaligenaceae</taxon>
        <taxon>Pigmentiphaga</taxon>
    </lineage>
</organism>
<evidence type="ECO:0000313" key="3">
    <source>
        <dbReference type="EMBL" id="QEI08501.1"/>
    </source>
</evidence>
<evidence type="ECO:0000313" key="4">
    <source>
        <dbReference type="Proteomes" id="UP000325161"/>
    </source>
</evidence>
<dbReference type="Gene3D" id="3.50.50.60">
    <property type="entry name" value="FAD/NAD(P)-binding domain"/>
    <property type="match status" value="1"/>
</dbReference>
<dbReference type="Gene3D" id="3.30.9.10">
    <property type="entry name" value="D-Amino Acid Oxidase, subunit A, domain 2"/>
    <property type="match status" value="1"/>
</dbReference>
<keyword evidence="4" id="KW-1185">Reference proteome</keyword>
<feature type="domain" description="FAD dependent oxidoreductase" evidence="2">
    <location>
        <begin position="9"/>
        <end position="348"/>
    </location>
</feature>
<dbReference type="GO" id="GO:0016491">
    <property type="term" value="F:oxidoreductase activity"/>
    <property type="evidence" value="ECO:0007669"/>
    <property type="project" value="UniProtKB-KW"/>
</dbReference>
<dbReference type="Pfam" id="PF01266">
    <property type="entry name" value="DAO"/>
    <property type="match status" value="1"/>
</dbReference>
<dbReference type="PANTHER" id="PTHR13847">
    <property type="entry name" value="SARCOSINE DEHYDROGENASE-RELATED"/>
    <property type="match status" value="1"/>
</dbReference>
<dbReference type="SUPFAM" id="SSF51905">
    <property type="entry name" value="FAD/NAD(P)-binding domain"/>
    <property type="match status" value="1"/>
</dbReference>
<gene>
    <name evidence="3" type="ORF">FXN63_23680</name>
</gene>
<proteinExistence type="predicted"/>